<dbReference type="eggNOG" id="COG0745">
    <property type="taxonomic scope" value="Bacteria"/>
</dbReference>
<keyword evidence="2" id="KW-0418">Kinase</keyword>
<dbReference type="Pfam" id="PF02518">
    <property type="entry name" value="HATPase_c"/>
    <property type="match status" value="1"/>
</dbReference>
<dbReference type="GO" id="GO:0000155">
    <property type="term" value="F:phosphorelay sensor kinase activity"/>
    <property type="evidence" value="ECO:0007669"/>
    <property type="project" value="TreeGrafter"/>
</dbReference>
<feature type="domain" description="Histidine kinase" evidence="5">
    <location>
        <begin position="143"/>
        <end position="363"/>
    </location>
</feature>
<dbReference type="InterPro" id="IPR005467">
    <property type="entry name" value="His_kinase_dom"/>
</dbReference>
<sequence length="363" mass="40704">MSKVLVIEDQDDIRSIVCEILIAESFNVIEAEDGHIGVLLAQEEMPDLVICDIMMPEFDGYSVMTQLRQNPYLQSVPFIFLTAKASKTDLRLGMELGANDYLTKPFTRDELLGAVNAQIETVSTHQSDDQPIWKDRCCDLIQSLPVEIHQPLQQILKLSQSLLEEECQNSAPAQNILNEIKGTGGLLYKRLQNIFIYQELASIEQNSQRLRVFRKNPGVCDTKAVIANIARSQAQYYSRISDLQLELEDATVLLAQPKLQKIIEEIVDNSFKYSSLGTSVRLKSSVHGHTFLFQIMNEGQGPSPNQLQALGSHMQFDHASYLHTCVGLGLIIAKLIAELHGGELQVKCEQEKYTKVSIFLPLA</sequence>
<gene>
    <name evidence="7" type="ordered locus">AM1_3937</name>
</gene>
<evidence type="ECO:0000313" key="7">
    <source>
        <dbReference type="EMBL" id="ABW28922.1"/>
    </source>
</evidence>
<proteinExistence type="predicted"/>
<dbReference type="PANTHER" id="PTHR43547">
    <property type="entry name" value="TWO-COMPONENT HISTIDINE KINASE"/>
    <property type="match status" value="1"/>
</dbReference>
<feature type="modified residue" description="4-aspartylphosphate" evidence="4">
    <location>
        <position position="52"/>
    </location>
</feature>
<dbReference type="SMART" id="SM00387">
    <property type="entry name" value="HATPase_c"/>
    <property type="match status" value="1"/>
</dbReference>
<dbReference type="Gene3D" id="3.30.565.10">
    <property type="entry name" value="Histidine kinase-like ATPase, C-terminal domain"/>
    <property type="match status" value="1"/>
</dbReference>
<dbReference type="Pfam" id="PF00072">
    <property type="entry name" value="Response_reg"/>
    <property type="match status" value="1"/>
</dbReference>
<dbReference type="SUPFAM" id="SSF55874">
    <property type="entry name" value="ATPase domain of HSP90 chaperone/DNA topoisomerase II/histidine kinase"/>
    <property type="match status" value="1"/>
</dbReference>
<dbReference type="CDD" id="cd00075">
    <property type="entry name" value="HATPase"/>
    <property type="match status" value="1"/>
</dbReference>
<dbReference type="SUPFAM" id="SSF52172">
    <property type="entry name" value="CheY-like"/>
    <property type="match status" value="1"/>
</dbReference>
<reference evidence="7 8" key="1">
    <citation type="journal article" date="2008" name="Proc. Natl. Acad. Sci. U.S.A.">
        <title>Niche adaptation and genome expansion in the chlorophyll d-producing cyanobacterium Acaryochloris marina.</title>
        <authorList>
            <person name="Swingley W.D."/>
            <person name="Chen M."/>
            <person name="Cheung P.C."/>
            <person name="Conrad A.L."/>
            <person name="Dejesa L.C."/>
            <person name="Hao J."/>
            <person name="Honchak B.M."/>
            <person name="Karbach L.E."/>
            <person name="Kurdoglu A."/>
            <person name="Lahiri S."/>
            <person name="Mastrian S.D."/>
            <person name="Miyashita H."/>
            <person name="Page L."/>
            <person name="Ramakrishna P."/>
            <person name="Satoh S."/>
            <person name="Sattley W.M."/>
            <person name="Shimada Y."/>
            <person name="Taylor H.L."/>
            <person name="Tomo T."/>
            <person name="Tsuchiya T."/>
            <person name="Wang Z.T."/>
            <person name="Raymond J."/>
            <person name="Mimuro M."/>
            <person name="Blankenship R.E."/>
            <person name="Touchman J.W."/>
        </authorList>
    </citation>
    <scope>NUCLEOTIDE SEQUENCE [LARGE SCALE GENOMIC DNA]</scope>
    <source>
        <strain evidence="8">MBIC 11017</strain>
    </source>
</reference>
<protein>
    <submittedName>
        <fullName evidence="7">Two-component response regulator</fullName>
    </submittedName>
</protein>
<dbReference type="CDD" id="cd17574">
    <property type="entry name" value="REC_OmpR"/>
    <property type="match status" value="1"/>
</dbReference>
<dbReference type="eggNOG" id="COG2205">
    <property type="taxonomic scope" value="Bacteria"/>
</dbReference>
<dbReference type="STRING" id="329726.AM1_3937"/>
<dbReference type="InterPro" id="IPR036890">
    <property type="entry name" value="HATPase_C_sf"/>
</dbReference>
<dbReference type="InterPro" id="IPR011006">
    <property type="entry name" value="CheY-like_superfamily"/>
</dbReference>
<evidence type="ECO:0000259" key="5">
    <source>
        <dbReference type="PROSITE" id="PS50109"/>
    </source>
</evidence>
<name>B0C8A2_ACAM1</name>
<keyword evidence="1 4" id="KW-0597">Phosphoprotein</keyword>
<organism evidence="7 8">
    <name type="scientific">Acaryochloris marina (strain MBIC 11017)</name>
    <dbReference type="NCBI Taxonomy" id="329726"/>
    <lineage>
        <taxon>Bacteria</taxon>
        <taxon>Bacillati</taxon>
        <taxon>Cyanobacteriota</taxon>
        <taxon>Cyanophyceae</taxon>
        <taxon>Acaryochloridales</taxon>
        <taxon>Acaryochloridaceae</taxon>
        <taxon>Acaryochloris</taxon>
    </lineage>
</organism>
<dbReference type="AlphaFoldDB" id="B0C8A2"/>
<keyword evidence="3" id="KW-0902">Two-component regulatory system</keyword>
<dbReference type="RefSeq" id="WP_012164278.1">
    <property type="nucleotide sequence ID" value="NC_009925.1"/>
</dbReference>
<dbReference type="OrthoDB" id="9812260at2"/>
<evidence type="ECO:0000256" key="2">
    <source>
        <dbReference type="ARBA" id="ARBA00022777"/>
    </source>
</evidence>
<dbReference type="InterPro" id="IPR001789">
    <property type="entry name" value="Sig_transdc_resp-reg_receiver"/>
</dbReference>
<dbReference type="HOGENOM" id="CLU_000445_114_72_3"/>
<feature type="domain" description="Response regulatory" evidence="6">
    <location>
        <begin position="3"/>
        <end position="119"/>
    </location>
</feature>
<dbReference type="EMBL" id="CP000828">
    <property type="protein sequence ID" value="ABW28922.1"/>
    <property type="molecule type" value="Genomic_DNA"/>
</dbReference>
<keyword evidence="8" id="KW-1185">Reference proteome</keyword>
<dbReference type="Gene3D" id="3.40.50.2300">
    <property type="match status" value="1"/>
</dbReference>
<dbReference type="SMART" id="SM00448">
    <property type="entry name" value="REC"/>
    <property type="match status" value="1"/>
</dbReference>
<dbReference type="Proteomes" id="UP000000268">
    <property type="component" value="Chromosome"/>
</dbReference>
<evidence type="ECO:0000259" key="6">
    <source>
        <dbReference type="PROSITE" id="PS50110"/>
    </source>
</evidence>
<evidence type="ECO:0000313" key="8">
    <source>
        <dbReference type="Proteomes" id="UP000000268"/>
    </source>
</evidence>
<accession>B0C8A2</accession>
<dbReference type="PROSITE" id="PS50109">
    <property type="entry name" value="HIS_KIN"/>
    <property type="match status" value="1"/>
</dbReference>
<evidence type="ECO:0000256" key="1">
    <source>
        <dbReference type="ARBA" id="ARBA00022553"/>
    </source>
</evidence>
<dbReference type="PANTHER" id="PTHR43547:SF2">
    <property type="entry name" value="HYBRID SIGNAL TRANSDUCTION HISTIDINE KINASE C"/>
    <property type="match status" value="1"/>
</dbReference>
<keyword evidence="2" id="KW-0808">Transferase</keyword>
<dbReference type="PROSITE" id="PS50110">
    <property type="entry name" value="RESPONSE_REGULATORY"/>
    <property type="match status" value="1"/>
</dbReference>
<dbReference type="InterPro" id="IPR003594">
    <property type="entry name" value="HATPase_dom"/>
</dbReference>
<evidence type="ECO:0000256" key="3">
    <source>
        <dbReference type="ARBA" id="ARBA00023012"/>
    </source>
</evidence>
<evidence type="ECO:0000256" key="4">
    <source>
        <dbReference type="PROSITE-ProRule" id="PRU00169"/>
    </source>
</evidence>
<dbReference type="KEGG" id="amr:AM1_3937"/>